<dbReference type="PANTHER" id="PTHR20974:SF0">
    <property type="entry name" value="UPF0585 PROTEIN CG18661"/>
    <property type="match status" value="1"/>
</dbReference>
<dbReference type="SUPFAM" id="SSF53335">
    <property type="entry name" value="S-adenosyl-L-methionine-dependent methyltransferases"/>
    <property type="match status" value="1"/>
</dbReference>
<dbReference type="Gene3D" id="3.40.50.150">
    <property type="entry name" value="Vaccinia Virus protein VP39"/>
    <property type="match status" value="1"/>
</dbReference>
<dbReference type="AlphaFoldDB" id="A0A4R2L4S5"/>
<organism evidence="1 2">
    <name type="scientific">Plasticicumulans lactativorans</name>
    <dbReference type="NCBI Taxonomy" id="1133106"/>
    <lineage>
        <taxon>Bacteria</taxon>
        <taxon>Pseudomonadati</taxon>
        <taxon>Pseudomonadota</taxon>
        <taxon>Gammaproteobacteria</taxon>
        <taxon>Candidatus Competibacteraceae</taxon>
        <taxon>Plasticicumulans</taxon>
    </lineage>
</organism>
<dbReference type="EMBL" id="SLWY01000015">
    <property type="protein sequence ID" value="TCO80257.1"/>
    <property type="molecule type" value="Genomic_DNA"/>
</dbReference>
<gene>
    <name evidence="1" type="ORF">EV699_11533</name>
</gene>
<name>A0A4R2L4S5_9GAMM</name>
<dbReference type="PANTHER" id="PTHR20974">
    <property type="entry name" value="UPF0585 PROTEIN CG18661"/>
    <property type="match status" value="1"/>
</dbReference>
<dbReference type="Pfam" id="PF06080">
    <property type="entry name" value="DUF938"/>
    <property type="match status" value="1"/>
</dbReference>
<sequence>MPIPADRPYAPACDENRDAILAVLARHWSAPGTVLEIGAGTGQHALYFATRLRHLRWQATDVAARLPGIAQWLADAPPPTLPAPLALDVTQATWPLARADYAFSANTAHILGWPQLAALFDGLGRVLADGGTFCLYGPFARDGRHTAPSNARFDAALRRQDPAMGVRDTVDLARVAAAAGLDLDTVEPMPRDNLVLVWRRRAAV</sequence>
<protein>
    <submittedName>
        <fullName evidence="1">Uncharacterized protein DUF938</fullName>
    </submittedName>
</protein>
<reference evidence="1 2" key="1">
    <citation type="submission" date="2019-03" db="EMBL/GenBank/DDBJ databases">
        <title>Genomic Encyclopedia of Type Strains, Phase IV (KMG-IV): sequencing the most valuable type-strain genomes for metagenomic binning, comparative biology and taxonomic classification.</title>
        <authorList>
            <person name="Goeker M."/>
        </authorList>
    </citation>
    <scope>NUCLEOTIDE SEQUENCE [LARGE SCALE GENOMIC DNA]</scope>
    <source>
        <strain evidence="1 2">DSM 25287</strain>
    </source>
</reference>
<evidence type="ECO:0000313" key="1">
    <source>
        <dbReference type="EMBL" id="TCO80257.1"/>
    </source>
</evidence>
<dbReference type="InterPro" id="IPR029063">
    <property type="entry name" value="SAM-dependent_MTases_sf"/>
</dbReference>
<dbReference type="Proteomes" id="UP000295765">
    <property type="component" value="Unassembled WGS sequence"/>
</dbReference>
<evidence type="ECO:0000313" key="2">
    <source>
        <dbReference type="Proteomes" id="UP000295765"/>
    </source>
</evidence>
<comment type="caution">
    <text evidence="1">The sequence shown here is derived from an EMBL/GenBank/DDBJ whole genome shotgun (WGS) entry which is preliminary data.</text>
</comment>
<proteinExistence type="predicted"/>
<accession>A0A4R2L4S5</accession>
<dbReference type="InterPro" id="IPR010342">
    <property type="entry name" value="DUF938"/>
</dbReference>
<keyword evidence="2" id="KW-1185">Reference proteome</keyword>